<reference evidence="1 2" key="1">
    <citation type="submission" date="2015-04" db="EMBL/GenBank/DDBJ databases">
        <title>Complete genome sequence of Schizopora paradoxa KUC8140, a cosmopolitan wood degrader in East Asia.</title>
        <authorList>
            <consortium name="DOE Joint Genome Institute"/>
            <person name="Min B."/>
            <person name="Park H."/>
            <person name="Jang Y."/>
            <person name="Kim J.-J."/>
            <person name="Kim K.H."/>
            <person name="Pangilinan J."/>
            <person name="Lipzen A."/>
            <person name="Riley R."/>
            <person name="Grigoriev I.V."/>
            <person name="Spatafora J.W."/>
            <person name="Choi I.-G."/>
        </authorList>
    </citation>
    <scope>NUCLEOTIDE SEQUENCE [LARGE SCALE GENOMIC DNA]</scope>
    <source>
        <strain evidence="1 2">KUC8140</strain>
    </source>
</reference>
<name>A0A0H2RPF0_9AGAM</name>
<evidence type="ECO:0000313" key="1">
    <source>
        <dbReference type="EMBL" id="KLO13442.1"/>
    </source>
</evidence>
<proteinExistence type="predicted"/>
<evidence type="ECO:0000313" key="2">
    <source>
        <dbReference type="Proteomes" id="UP000053477"/>
    </source>
</evidence>
<protein>
    <submittedName>
        <fullName evidence="1">Uncharacterized protein</fullName>
    </submittedName>
</protein>
<organism evidence="1 2">
    <name type="scientific">Schizopora paradoxa</name>
    <dbReference type="NCBI Taxonomy" id="27342"/>
    <lineage>
        <taxon>Eukaryota</taxon>
        <taxon>Fungi</taxon>
        <taxon>Dikarya</taxon>
        <taxon>Basidiomycota</taxon>
        <taxon>Agaricomycotina</taxon>
        <taxon>Agaricomycetes</taxon>
        <taxon>Hymenochaetales</taxon>
        <taxon>Schizoporaceae</taxon>
        <taxon>Schizopora</taxon>
    </lineage>
</organism>
<accession>A0A0H2RPF0</accession>
<keyword evidence="2" id="KW-1185">Reference proteome</keyword>
<dbReference type="EMBL" id="KQ085959">
    <property type="protein sequence ID" value="KLO13442.1"/>
    <property type="molecule type" value="Genomic_DNA"/>
</dbReference>
<gene>
    <name evidence="1" type="ORF">SCHPADRAFT_904166</name>
</gene>
<dbReference type="AlphaFoldDB" id="A0A0H2RPF0"/>
<sequence length="307" mass="33958">MLHIVDVLLSMMRRGHVHTQSEEDIGAAMNHLCEKGRELGQCITEVSDALSGDDFLLEAGLVKDWEVLAKDFSDVALETRKLAGDAKVQMNDLGGPFSAYLTRSHSTTTDEKCKEIGTYTEGFTERKEHMHSVIKKWEALSLRLTKFGSSRTSNSGSLPKELKARIERAVENLNVLLLDKAPESLNRTTNAQFPGTTLLTGKLLSLKDSRAIQRAINGGEGANVENLDVNEAEEGTYSSTQLESLINVFRIILLDVGAIHEDVERLSKSGALEAYRTRLSIVLEVYRRHATSLEDFCLAIGESHRAT</sequence>
<dbReference type="InParanoid" id="A0A0H2RPF0"/>
<dbReference type="Proteomes" id="UP000053477">
    <property type="component" value="Unassembled WGS sequence"/>
</dbReference>